<dbReference type="Gene3D" id="3.40.50.620">
    <property type="entry name" value="HUPs"/>
    <property type="match status" value="1"/>
</dbReference>
<dbReference type="InterPro" id="IPR014729">
    <property type="entry name" value="Rossmann-like_a/b/a_fold"/>
</dbReference>
<dbReference type="OrthoDB" id="9804960at2"/>
<evidence type="ECO:0000313" key="3">
    <source>
        <dbReference type="EMBL" id="TXF87693.1"/>
    </source>
</evidence>
<dbReference type="AlphaFoldDB" id="A0A5C7FC44"/>
<dbReference type="RefSeq" id="WP_147932147.1">
    <property type="nucleotide sequence ID" value="NZ_VOXD01000033.1"/>
</dbReference>
<dbReference type="GO" id="GO:0009055">
    <property type="term" value="F:electron transfer activity"/>
    <property type="evidence" value="ECO:0007669"/>
    <property type="project" value="InterPro"/>
</dbReference>
<evidence type="ECO:0000259" key="2">
    <source>
        <dbReference type="SMART" id="SM00893"/>
    </source>
</evidence>
<dbReference type="InterPro" id="IPR014730">
    <property type="entry name" value="ETF_a/b_N"/>
</dbReference>
<feature type="domain" description="Electron transfer flavoprotein alpha/beta-subunit N-terminal" evidence="2">
    <location>
        <begin position="23"/>
        <end position="208"/>
    </location>
</feature>
<keyword evidence="1" id="KW-0249">Electron transport</keyword>
<proteinExistence type="predicted"/>
<sequence>MKMLVCVSKTPETTTKIQLTADKTDLDKGGVQYIMNPYDEWYALVRALELKEAGGGSVTILNVGPADNDSVIRKGLAIGADDAIRVNSEGGGSLYIAKQIAAQAEGYDIVFFGKETIDYNGSEVGAMVAELLGVAYVGEASHLEMNGNVATITRDIEGGVEVVEVSTPLAISAAKGMAEQRIPNMRGIMMAKRKPLNVVEPVDAPSTTEVASYELPPAKSAVKLIDPENMDELVRLLHEEAKVI</sequence>
<comment type="caution">
    <text evidence="3">The sequence shown here is derived from an EMBL/GenBank/DDBJ whole genome shotgun (WGS) entry which is preliminary data.</text>
</comment>
<keyword evidence="1" id="KW-0813">Transport</keyword>
<gene>
    <name evidence="3" type="ORF">FUA23_17945</name>
</gene>
<protein>
    <submittedName>
        <fullName evidence="3">Electron transfer flavoprotein subunit beta/FixA family protein</fullName>
    </submittedName>
</protein>
<evidence type="ECO:0000256" key="1">
    <source>
        <dbReference type="ARBA" id="ARBA00022982"/>
    </source>
</evidence>
<dbReference type="Pfam" id="PF01012">
    <property type="entry name" value="ETF"/>
    <property type="match status" value="1"/>
</dbReference>
<dbReference type="EMBL" id="VOXD01000033">
    <property type="protein sequence ID" value="TXF87693.1"/>
    <property type="molecule type" value="Genomic_DNA"/>
</dbReference>
<organism evidence="3 4">
    <name type="scientific">Neolewinella aurantiaca</name>
    <dbReference type="NCBI Taxonomy" id="2602767"/>
    <lineage>
        <taxon>Bacteria</taxon>
        <taxon>Pseudomonadati</taxon>
        <taxon>Bacteroidota</taxon>
        <taxon>Saprospiria</taxon>
        <taxon>Saprospirales</taxon>
        <taxon>Lewinellaceae</taxon>
        <taxon>Neolewinella</taxon>
    </lineage>
</organism>
<dbReference type="InterPro" id="IPR012255">
    <property type="entry name" value="ETF_b"/>
</dbReference>
<accession>A0A5C7FC44</accession>
<evidence type="ECO:0000313" key="4">
    <source>
        <dbReference type="Proteomes" id="UP000321907"/>
    </source>
</evidence>
<dbReference type="SUPFAM" id="SSF52402">
    <property type="entry name" value="Adenine nucleotide alpha hydrolases-like"/>
    <property type="match status" value="1"/>
</dbReference>
<dbReference type="PIRSF" id="PIRSF000090">
    <property type="entry name" value="Beta-ETF"/>
    <property type="match status" value="1"/>
</dbReference>
<dbReference type="InterPro" id="IPR033948">
    <property type="entry name" value="ETF_beta_N"/>
</dbReference>
<reference evidence="3 4" key="1">
    <citation type="submission" date="2019-08" db="EMBL/GenBank/DDBJ databases">
        <title>Lewinella sp. strain SSH13 Genome sequencing and assembly.</title>
        <authorList>
            <person name="Kim I."/>
        </authorList>
    </citation>
    <scope>NUCLEOTIDE SEQUENCE [LARGE SCALE GENOMIC DNA]</scope>
    <source>
        <strain evidence="3 4">SSH13</strain>
    </source>
</reference>
<keyword evidence="4" id="KW-1185">Reference proteome</keyword>
<dbReference type="CDD" id="cd01714">
    <property type="entry name" value="ETF_beta"/>
    <property type="match status" value="1"/>
</dbReference>
<dbReference type="PANTHER" id="PTHR21294">
    <property type="entry name" value="ELECTRON TRANSFER FLAVOPROTEIN BETA-SUBUNIT"/>
    <property type="match status" value="1"/>
</dbReference>
<dbReference type="Proteomes" id="UP000321907">
    <property type="component" value="Unassembled WGS sequence"/>
</dbReference>
<dbReference type="SMART" id="SM00893">
    <property type="entry name" value="ETF"/>
    <property type="match status" value="1"/>
</dbReference>
<name>A0A5C7FC44_9BACT</name>